<keyword evidence="5" id="KW-1185">Reference proteome</keyword>
<dbReference type="AlphaFoldDB" id="A0A8J3IDV0"/>
<dbReference type="InterPro" id="IPR050742">
    <property type="entry name" value="Helicase_Restrict-Modif_Enz"/>
</dbReference>
<feature type="region of interest" description="Disordered" evidence="1">
    <location>
        <begin position="537"/>
        <end position="573"/>
    </location>
</feature>
<dbReference type="SMART" id="SM00490">
    <property type="entry name" value="HELICc"/>
    <property type="match status" value="1"/>
</dbReference>
<comment type="caution">
    <text evidence="4">The sequence shown here is derived from an EMBL/GenBank/DDBJ whole genome shotgun (WGS) entry which is preliminary data.</text>
</comment>
<protein>
    <submittedName>
        <fullName evidence="4">Uncharacterized protein</fullName>
    </submittedName>
</protein>
<dbReference type="EMBL" id="BNJF01000010">
    <property type="protein sequence ID" value="GHO50947.1"/>
    <property type="molecule type" value="Genomic_DNA"/>
</dbReference>
<dbReference type="RefSeq" id="WP_220199900.1">
    <property type="nucleotide sequence ID" value="NZ_BNJF01000010.1"/>
</dbReference>
<dbReference type="PANTHER" id="PTHR47396:SF1">
    <property type="entry name" value="ATP-DEPENDENT HELICASE IRC3-RELATED"/>
    <property type="match status" value="1"/>
</dbReference>
<dbReference type="InterPro" id="IPR027417">
    <property type="entry name" value="P-loop_NTPase"/>
</dbReference>
<gene>
    <name evidence="4" type="ORF">KSX_91100</name>
</gene>
<evidence type="ECO:0000259" key="2">
    <source>
        <dbReference type="PROSITE" id="PS51192"/>
    </source>
</evidence>
<dbReference type="GO" id="GO:0016787">
    <property type="term" value="F:hydrolase activity"/>
    <property type="evidence" value="ECO:0007669"/>
    <property type="project" value="InterPro"/>
</dbReference>
<dbReference type="Proteomes" id="UP000612362">
    <property type="component" value="Unassembled WGS sequence"/>
</dbReference>
<name>A0A8J3IDV0_9CHLR</name>
<evidence type="ECO:0000313" key="5">
    <source>
        <dbReference type="Proteomes" id="UP000612362"/>
    </source>
</evidence>
<organism evidence="4 5">
    <name type="scientific">Ktedonospora formicarum</name>
    <dbReference type="NCBI Taxonomy" id="2778364"/>
    <lineage>
        <taxon>Bacteria</taxon>
        <taxon>Bacillati</taxon>
        <taxon>Chloroflexota</taxon>
        <taxon>Ktedonobacteria</taxon>
        <taxon>Ktedonobacterales</taxon>
        <taxon>Ktedonobacteraceae</taxon>
        <taxon>Ktedonospora</taxon>
    </lineage>
</organism>
<dbReference type="PROSITE" id="PS51194">
    <property type="entry name" value="HELICASE_CTER"/>
    <property type="match status" value="1"/>
</dbReference>
<dbReference type="Pfam" id="PF04851">
    <property type="entry name" value="ResIII"/>
    <property type="match status" value="1"/>
</dbReference>
<dbReference type="SMART" id="SM00487">
    <property type="entry name" value="DEXDc"/>
    <property type="match status" value="1"/>
</dbReference>
<reference evidence="4" key="1">
    <citation type="submission" date="2020-10" db="EMBL/GenBank/DDBJ databases">
        <title>Taxonomic study of unclassified bacteria belonging to the class Ktedonobacteria.</title>
        <authorList>
            <person name="Yabe S."/>
            <person name="Wang C.M."/>
            <person name="Zheng Y."/>
            <person name="Sakai Y."/>
            <person name="Cavaletti L."/>
            <person name="Monciardini P."/>
            <person name="Donadio S."/>
        </authorList>
    </citation>
    <scope>NUCLEOTIDE SEQUENCE</scope>
    <source>
        <strain evidence="4">SOSP1-1</strain>
    </source>
</reference>
<dbReference type="GO" id="GO:0005524">
    <property type="term" value="F:ATP binding"/>
    <property type="evidence" value="ECO:0007669"/>
    <property type="project" value="InterPro"/>
</dbReference>
<dbReference type="GO" id="GO:0061749">
    <property type="term" value="F:forked DNA-dependent helicase activity"/>
    <property type="evidence" value="ECO:0007669"/>
    <property type="project" value="TreeGrafter"/>
</dbReference>
<evidence type="ECO:0000259" key="3">
    <source>
        <dbReference type="PROSITE" id="PS51194"/>
    </source>
</evidence>
<sequence>MLSDLSPPSSPLSLMLRPYQEECVQQVLSVHQQRPKGGKALVVLPTGCGKTIVFTETARRLKVKTLVIAHRQELLQQAADKFRLVDPTAVIGQIGAGRHEWGAPITVASIQTISRPEHLKNLKQCGYQLVIIDESHHAATDAYKTVLHALSDAFVLGVTATPDRLDKQRIESLFGEPVFSTTIIEMVEQGYLCDLRAIAIRTVTSLDAVRTQGGDFKTRELEEAVDTPERNLRIVHAYQEHGKDRQAICFAVTIEHAEHLAQAFQAEGIRSAVVSGETPPEVRKRTLQAYARDELQALCNVSVLTEGYDHSATSCVIMARPTKSRALYVQSIGRGARLAPGKRDCVIIDVTDNCLKHRLQPQVLQLALGLETRNGESLTEACQRLRAEATETPISAQEERGEQTTKVSARTTDLFVNILAPMDWKRLKSGAYALEVGEQKHRIALVPSALKTGYYAVWAKLAPDFKPQQWLKESPLEWAQTHAEMKACLLQTSAKKRVLVDSNAPWRSYPASVKQVYLLRKYGIPFEAEITSGEASDLIGEEKARRAQAKAEQSPPPRTTRTKRTTSRGKVTA</sequence>
<dbReference type="PANTHER" id="PTHR47396">
    <property type="entry name" value="TYPE I RESTRICTION ENZYME ECOKI R PROTEIN"/>
    <property type="match status" value="1"/>
</dbReference>
<feature type="domain" description="Helicase C-terminal" evidence="3">
    <location>
        <begin position="220"/>
        <end position="386"/>
    </location>
</feature>
<dbReference type="InterPro" id="IPR006935">
    <property type="entry name" value="Helicase/UvrB_N"/>
</dbReference>
<dbReference type="InterPro" id="IPR014001">
    <property type="entry name" value="Helicase_ATP-bd"/>
</dbReference>
<accession>A0A8J3IDV0</accession>
<evidence type="ECO:0000256" key="1">
    <source>
        <dbReference type="SAM" id="MobiDB-lite"/>
    </source>
</evidence>
<feature type="domain" description="Helicase ATP-binding" evidence="2">
    <location>
        <begin position="31"/>
        <end position="180"/>
    </location>
</feature>
<dbReference type="PROSITE" id="PS51192">
    <property type="entry name" value="HELICASE_ATP_BIND_1"/>
    <property type="match status" value="1"/>
</dbReference>
<dbReference type="Gene3D" id="3.40.50.300">
    <property type="entry name" value="P-loop containing nucleotide triphosphate hydrolases"/>
    <property type="match status" value="2"/>
</dbReference>
<dbReference type="GO" id="GO:0036121">
    <property type="term" value="F:double-stranded DNA helicase activity"/>
    <property type="evidence" value="ECO:0007669"/>
    <property type="project" value="TreeGrafter"/>
</dbReference>
<dbReference type="Pfam" id="PF00271">
    <property type="entry name" value="Helicase_C"/>
    <property type="match status" value="1"/>
</dbReference>
<dbReference type="GO" id="GO:0000403">
    <property type="term" value="F:Y-form DNA binding"/>
    <property type="evidence" value="ECO:0007669"/>
    <property type="project" value="TreeGrafter"/>
</dbReference>
<dbReference type="InterPro" id="IPR001650">
    <property type="entry name" value="Helicase_C-like"/>
</dbReference>
<evidence type="ECO:0000313" key="4">
    <source>
        <dbReference type="EMBL" id="GHO50947.1"/>
    </source>
</evidence>
<dbReference type="SUPFAM" id="SSF52540">
    <property type="entry name" value="P-loop containing nucleoside triphosphate hydrolases"/>
    <property type="match status" value="1"/>
</dbReference>
<proteinExistence type="predicted"/>